<feature type="transmembrane region" description="Helical" evidence="1">
    <location>
        <begin position="6"/>
        <end position="25"/>
    </location>
</feature>
<keyword evidence="1" id="KW-0472">Membrane</keyword>
<reference evidence="2" key="1">
    <citation type="submission" date="2020-03" db="EMBL/GenBank/DDBJ databases">
        <title>The deep terrestrial virosphere.</title>
        <authorList>
            <person name="Holmfeldt K."/>
            <person name="Nilsson E."/>
            <person name="Simone D."/>
            <person name="Lopez-Fernandez M."/>
            <person name="Wu X."/>
            <person name="de Brujin I."/>
            <person name="Lundin D."/>
            <person name="Andersson A."/>
            <person name="Bertilsson S."/>
            <person name="Dopson M."/>
        </authorList>
    </citation>
    <scope>NUCLEOTIDE SEQUENCE</scope>
    <source>
        <strain evidence="2">MM415A02042</strain>
    </source>
</reference>
<dbReference type="AlphaFoldDB" id="A0A6M3K064"/>
<dbReference type="EMBL" id="MT142091">
    <property type="protein sequence ID" value="QJA74337.1"/>
    <property type="molecule type" value="Genomic_DNA"/>
</dbReference>
<evidence type="ECO:0000313" key="2">
    <source>
        <dbReference type="EMBL" id="QJA74337.1"/>
    </source>
</evidence>
<name>A0A6M3K064_9ZZZZ</name>
<keyword evidence="1" id="KW-0812">Transmembrane</keyword>
<organism evidence="2">
    <name type="scientific">viral metagenome</name>
    <dbReference type="NCBI Taxonomy" id="1070528"/>
    <lineage>
        <taxon>unclassified sequences</taxon>
        <taxon>metagenomes</taxon>
        <taxon>organismal metagenomes</taxon>
    </lineage>
</organism>
<sequence>MDIGTGIAVGATIIGATGVTLRLLAAKSSYVEEKIFDLRKEHVNEQMRFLASNINGGFTKLDNSLTSLRKEIKSDIQNMHARIDDVLKAK</sequence>
<evidence type="ECO:0000256" key="1">
    <source>
        <dbReference type="SAM" id="Phobius"/>
    </source>
</evidence>
<protein>
    <submittedName>
        <fullName evidence="2">Uncharacterized protein</fullName>
    </submittedName>
</protein>
<accession>A0A6M3K064</accession>
<proteinExistence type="predicted"/>
<keyword evidence="1" id="KW-1133">Transmembrane helix</keyword>
<gene>
    <name evidence="2" type="ORF">MM415A02042_0006</name>
</gene>